<dbReference type="OrthoDB" id="10413194at2759"/>
<sequence length="204" mass="21198">MNSHLLFALCLVTICVAEAAVGPQEPSVGTLPEASEIPAQEGAQLSQQDAPVPIPSARRISGPILLLVMSLLLLSGLFATVDYKGFLSSLKQKAAAGPQEPEGTEEPEAPSSGDPKAPEVSKSTSRGEIYFPIVVPAGAVGSASTGSARCDVASTRGAQQLTVGGGNAALHFCDQRMALSWWRSFIALLYSCHASAVALQRCHL</sequence>
<evidence type="ECO:0000256" key="2">
    <source>
        <dbReference type="SAM" id="Phobius"/>
    </source>
</evidence>
<keyword evidence="2" id="KW-1133">Transmembrane helix</keyword>
<organism evidence="4 5">
    <name type="scientific">Eimeria necatrix</name>
    <dbReference type="NCBI Taxonomy" id="51315"/>
    <lineage>
        <taxon>Eukaryota</taxon>
        <taxon>Sar</taxon>
        <taxon>Alveolata</taxon>
        <taxon>Apicomplexa</taxon>
        <taxon>Conoidasida</taxon>
        <taxon>Coccidia</taxon>
        <taxon>Eucoccidiorida</taxon>
        <taxon>Eimeriorina</taxon>
        <taxon>Eimeriidae</taxon>
        <taxon>Eimeria</taxon>
    </lineage>
</organism>
<dbReference type="AlphaFoldDB" id="U6MV39"/>
<dbReference type="GeneID" id="25472981"/>
<feature type="transmembrane region" description="Helical" evidence="2">
    <location>
        <begin position="60"/>
        <end position="81"/>
    </location>
</feature>
<keyword evidence="3" id="KW-0732">Signal</keyword>
<protein>
    <submittedName>
        <fullName evidence="4">Uncharacterized protein</fullName>
    </submittedName>
</protein>
<dbReference type="VEuPathDB" id="ToxoDB:ENH_00028150"/>
<feature type="chain" id="PRO_5004676953" evidence="3">
    <location>
        <begin position="20"/>
        <end position="204"/>
    </location>
</feature>
<dbReference type="RefSeq" id="XP_013435435.1">
    <property type="nucleotide sequence ID" value="XM_013579981.1"/>
</dbReference>
<accession>U6MV39</accession>
<evidence type="ECO:0000256" key="1">
    <source>
        <dbReference type="SAM" id="MobiDB-lite"/>
    </source>
</evidence>
<reference evidence="4" key="2">
    <citation type="submission" date="2013-10" db="EMBL/GenBank/DDBJ databases">
        <authorList>
            <person name="Aslett M."/>
        </authorList>
    </citation>
    <scope>NUCLEOTIDE SEQUENCE [LARGE SCALE GENOMIC DNA]</scope>
    <source>
        <strain evidence="4">Houghton</strain>
    </source>
</reference>
<dbReference type="Proteomes" id="UP000030754">
    <property type="component" value="Unassembled WGS sequence"/>
</dbReference>
<feature type="signal peptide" evidence="3">
    <location>
        <begin position="1"/>
        <end position="19"/>
    </location>
</feature>
<feature type="region of interest" description="Disordered" evidence="1">
    <location>
        <begin position="94"/>
        <end position="124"/>
    </location>
</feature>
<gene>
    <name evidence="4" type="ORF">ENH_00028150</name>
</gene>
<proteinExistence type="predicted"/>
<keyword evidence="2" id="KW-0472">Membrane</keyword>
<keyword evidence="5" id="KW-1185">Reference proteome</keyword>
<name>U6MV39_9EIME</name>
<dbReference type="EMBL" id="HG723926">
    <property type="protein sequence ID" value="CDJ66968.1"/>
    <property type="molecule type" value="Genomic_DNA"/>
</dbReference>
<evidence type="ECO:0000313" key="5">
    <source>
        <dbReference type="Proteomes" id="UP000030754"/>
    </source>
</evidence>
<evidence type="ECO:0000256" key="3">
    <source>
        <dbReference type="SAM" id="SignalP"/>
    </source>
</evidence>
<reference evidence="4" key="1">
    <citation type="submission" date="2013-10" db="EMBL/GenBank/DDBJ databases">
        <title>Genomic analysis of the causative agents of coccidiosis in chickens.</title>
        <authorList>
            <person name="Reid A.J."/>
            <person name="Blake D."/>
            <person name="Billington K."/>
            <person name="Browne H."/>
            <person name="Dunn M."/>
            <person name="Hung S."/>
            <person name="Kawahara F."/>
            <person name="Miranda-Saavedra D."/>
            <person name="Mourier T."/>
            <person name="Nagra H."/>
            <person name="Otto T.D."/>
            <person name="Rawlings N."/>
            <person name="Sanchez A."/>
            <person name="Sanders M."/>
            <person name="Subramaniam C."/>
            <person name="Tay Y."/>
            <person name="Dear P."/>
            <person name="Doerig C."/>
            <person name="Gruber A."/>
            <person name="Parkinson J."/>
            <person name="Shirley M."/>
            <person name="Wan K.L."/>
            <person name="Berriman M."/>
            <person name="Tomley F."/>
            <person name="Pain A."/>
        </authorList>
    </citation>
    <scope>NUCLEOTIDE SEQUENCE [LARGE SCALE GENOMIC DNA]</scope>
    <source>
        <strain evidence="4">Houghton</strain>
    </source>
</reference>
<evidence type="ECO:0000313" key="4">
    <source>
        <dbReference type="EMBL" id="CDJ66968.1"/>
    </source>
</evidence>
<keyword evidence="2" id="KW-0812">Transmembrane</keyword>